<protein>
    <recommendedName>
        <fullName evidence="2">DNA topology modulation protein</fullName>
    </recommendedName>
</protein>
<dbReference type="Gene3D" id="3.40.50.300">
    <property type="entry name" value="P-loop containing nucleotide triphosphate hydrolases"/>
    <property type="match status" value="1"/>
</dbReference>
<dbReference type="EMBL" id="UOEQ01000497">
    <property type="protein sequence ID" value="VAW23970.1"/>
    <property type="molecule type" value="Genomic_DNA"/>
</dbReference>
<proteinExistence type="predicted"/>
<gene>
    <name evidence="1" type="ORF">MNBD_ALPHA11-825</name>
</gene>
<accession>A0A3B0U4P9</accession>
<evidence type="ECO:0008006" key="2">
    <source>
        <dbReference type="Google" id="ProtNLM"/>
    </source>
</evidence>
<dbReference type="PANTHER" id="PTHR37816">
    <property type="entry name" value="YALI0E33011P"/>
    <property type="match status" value="1"/>
</dbReference>
<dbReference type="SUPFAM" id="SSF52540">
    <property type="entry name" value="P-loop containing nucleoside triphosphate hydrolases"/>
    <property type="match status" value="1"/>
</dbReference>
<evidence type="ECO:0000313" key="1">
    <source>
        <dbReference type="EMBL" id="VAW23970.1"/>
    </source>
</evidence>
<dbReference type="InterPro" id="IPR052922">
    <property type="entry name" value="Cytidylate_Kinase-2"/>
</dbReference>
<dbReference type="PANTHER" id="PTHR37816:SF3">
    <property type="entry name" value="MODULATES DNA TOPOLOGY"/>
    <property type="match status" value="1"/>
</dbReference>
<organism evidence="1">
    <name type="scientific">hydrothermal vent metagenome</name>
    <dbReference type="NCBI Taxonomy" id="652676"/>
    <lineage>
        <taxon>unclassified sequences</taxon>
        <taxon>metagenomes</taxon>
        <taxon>ecological metagenomes</taxon>
    </lineage>
</organism>
<sequence length="170" mass="19387">MKRVAIIGSPGSGKSTVAMQLAKVSGLACIHLDQEFWLPGWKEPGKEEWSKKHSDLIAKSSWILDGGFLRTGEDRIQNCDLVVLFNIPTSVCMYRIFKRIILNRGRVRVDGPKGCPEIFDMGFLKYVLFYKRNHKNLRPFILKHLPQSSKLVIISNNGDIERLLNKFKTA</sequence>
<name>A0A3B0U4P9_9ZZZZ</name>
<dbReference type="InterPro" id="IPR027417">
    <property type="entry name" value="P-loop_NTPase"/>
</dbReference>
<reference evidence="1" key="1">
    <citation type="submission" date="2018-06" db="EMBL/GenBank/DDBJ databases">
        <authorList>
            <person name="Zhirakovskaya E."/>
        </authorList>
    </citation>
    <scope>NUCLEOTIDE SEQUENCE</scope>
</reference>
<dbReference type="AlphaFoldDB" id="A0A3B0U4P9"/>